<dbReference type="InParanoid" id="A0A165UCS8"/>
<protein>
    <submittedName>
        <fullName evidence="1">Uncharacterized protein</fullName>
    </submittedName>
</protein>
<dbReference type="AlphaFoldDB" id="A0A165UCS8"/>
<accession>A0A165UCS8</accession>
<organism evidence="1 2">
    <name type="scientific">Neolentinus lepideus HHB14362 ss-1</name>
    <dbReference type="NCBI Taxonomy" id="1314782"/>
    <lineage>
        <taxon>Eukaryota</taxon>
        <taxon>Fungi</taxon>
        <taxon>Dikarya</taxon>
        <taxon>Basidiomycota</taxon>
        <taxon>Agaricomycotina</taxon>
        <taxon>Agaricomycetes</taxon>
        <taxon>Gloeophyllales</taxon>
        <taxon>Gloeophyllaceae</taxon>
        <taxon>Neolentinus</taxon>
    </lineage>
</organism>
<evidence type="ECO:0000313" key="1">
    <source>
        <dbReference type="EMBL" id="KZT27961.1"/>
    </source>
</evidence>
<keyword evidence="2" id="KW-1185">Reference proteome</keyword>
<evidence type="ECO:0000313" key="2">
    <source>
        <dbReference type="Proteomes" id="UP000076761"/>
    </source>
</evidence>
<name>A0A165UCS8_9AGAM</name>
<gene>
    <name evidence="1" type="ORF">NEOLEDRAFT_947747</name>
</gene>
<dbReference type="Proteomes" id="UP000076761">
    <property type="component" value="Unassembled WGS sequence"/>
</dbReference>
<proteinExistence type="predicted"/>
<reference evidence="1 2" key="1">
    <citation type="journal article" date="2016" name="Mol. Biol. Evol.">
        <title>Comparative Genomics of Early-Diverging Mushroom-Forming Fungi Provides Insights into the Origins of Lignocellulose Decay Capabilities.</title>
        <authorList>
            <person name="Nagy L.G."/>
            <person name="Riley R."/>
            <person name="Tritt A."/>
            <person name="Adam C."/>
            <person name="Daum C."/>
            <person name="Floudas D."/>
            <person name="Sun H."/>
            <person name="Yadav J.S."/>
            <person name="Pangilinan J."/>
            <person name="Larsson K.H."/>
            <person name="Matsuura K."/>
            <person name="Barry K."/>
            <person name="Labutti K."/>
            <person name="Kuo R."/>
            <person name="Ohm R.A."/>
            <person name="Bhattacharya S.S."/>
            <person name="Shirouzu T."/>
            <person name="Yoshinaga Y."/>
            <person name="Martin F.M."/>
            <person name="Grigoriev I.V."/>
            <person name="Hibbett D.S."/>
        </authorList>
    </citation>
    <scope>NUCLEOTIDE SEQUENCE [LARGE SCALE GENOMIC DNA]</scope>
    <source>
        <strain evidence="1 2">HHB14362 ss-1</strain>
    </source>
</reference>
<sequence length="415" mass="43027">MIWLKDPEVRTIRRIHFDSVDVAVATAAFFLEVDLLFGACAACSAASIAFCVFRRVRVVLLVIGPRTGDASLFASSVDGSGPDAVHSGSTGATTTSFLAIVDVLRMRVLGRAGLASSTPCEMPASVLYSSLSLPFDLDLELDVLLPLLLVFLGSCSSGLGSLSSTFSDLGSSNSGTSRIIPSTFVSALTFETQLMTEFASTSSAGPVSSFFDARGPPAAAVALLPETLTAVLEPEAFVSDDLSTLKLCRIFAASRSAVSEAAAAGAFRTTDGSSISASAAAVFFARIRALKRTAFCMSSAMSIVLFSSELTRCSVASSSVAASLTGSSVFLCFLGCVSLNLRRRFFDTGTDLGPSSASGSALSTTSSISSNFRFDTLAGRDLLALALGRSQSASGTLSAQLLWLPRTLDSKPSSK</sequence>
<dbReference type="EMBL" id="KV425559">
    <property type="protein sequence ID" value="KZT27961.1"/>
    <property type="molecule type" value="Genomic_DNA"/>
</dbReference>